<comment type="subcellular location">
    <subcellularLocation>
        <location evidence="1">Cell inner membrane</location>
    </subcellularLocation>
</comment>
<evidence type="ECO:0000256" key="6">
    <source>
        <dbReference type="ARBA" id="ARBA00023315"/>
    </source>
</evidence>
<dbReference type="PANTHER" id="PTHR30606">
    <property type="entry name" value="LIPID A BIOSYNTHESIS LAUROYL ACYLTRANSFERASE"/>
    <property type="match status" value="1"/>
</dbReference>
<evidence type="ECO:0000256" key="5">
    <source>
        <dbReference type="ARBA" id="ARBA00023136"/>
    </source>
</evidence>
<evidence type="ECO:0000256" key="3">
    <source>
        <dbReference type="ARBA" id="ARBA00022519"/>
    </source>
</evidence>
<evidence type="ECO:0000313" key="8">
    <source>
        <dbReference type="EMBL" id="OUN02943.1"/>
    </source>
</evidence>
<evidence type="ECO:0000313" key="9">
    <source>
        <dbReference type="Proteomes" id="UP000195772"/>
    </source>
</evidence>
<keyword evidence="6 8" id="KW-0012">Acyltransferase</keyword>
<dbReference type="Pfam" id="PF03279">
    <property type="entry name" value="Lip_A_acyltrans"/>
    <property type="match status" value="1"/>
</dbReference>
<feature type="transmembrane region" description="Helical" evidence="7">
    <location>
        <begin position="21"/>
        <end position="46"/>
    </location>
</feature>
<dbReference type="CDD" id="cd07984">
    <property type="entry name" value="LPLAT_LABLAT-like"/>
    <property type="match status" value="1"/>
</dbReference>
<dbReference type="InterPro" id="IPR004960">
    <property type="entry name" value="LipA_acyltrans"/>
</dbReference>
<dbReference type="Proteomes" id="UP000195772">
    <property type="component" value="Unassembled WGS sequence"/>
</dbReference>
<organism evidence="8 9">
    <name type="scientific">Alistipes onderdonkii</name>
    <dbReference type="NCBI Taxonomy" id="328813"/>
    <lineage>
        <taxon>Bacteria</taxon>
        <taxon>Pseudomonadati</taxon>
        <taxon>Bacteroidota</taxon>
        <taxon>Bacteroidia</taxon>
        <taxon>Bacteroidales</taxon>
        <taxon>Rikenellaceae</taxon>
        <taxon>Alistipes</taxon>
    </lineage>
</organism>
<dbReference type="RefSeq" id="WP_087402808.1">
    <property type="nucleotide sequence ID" value="NZ_NFHB01000006.1"/>
</dbReference>
<comment type="caution">
    <text evidence="8">The sequence shown here is derived from an EMBL/GenBank/DDBJ whole genome shotgun (WGS) entry which is preliminary data.</text>
</comment>
<gene>
    <name evidence="8" type="ORF">B5G41_10490</name>
</gene>
<reference evidence="9" key="1">
    <citation type="submission" date="2017-04" db="EMBL/GenBank/DDBJ databases">
        <title>Function of individual gut microbiota members based on whole genome sequencing of pure cultures obtained from chicken caecum.</title>
        <authorList>
            <person name="Medvecky M."/>
            <person name="Cejkova D."/>
            <person name="Polansky O."/>
            <person name="Karasova D."/>
            <person name="Kubasova T."/>
            <person name="Cizek A."/>
            <person name="Rychlik I."/>
        </authorList>
    </citation>
    <scope>NUCLEOTIDE SEQUENCE [LARGE SCALE GENOMIC DNA]</scope>
    <source>
        <strain evidence="9">An90</strain>
    </source>
</reference>
<dbReference type="OrthoDB" id="9808633at2"/>
<protein>
    <submittedName>
        <fullName evidence="8">Acyltransferase</fullName>
    </submittedName>
</protein>
<dbReference type="AlphaFoldDB" id="A0A1Y3QTG6"/>
<name>A0A1Y3QTG6_9BACT</name>
<dbReference type="GO" id="GO:0009247">
    <property type="term" value="P:glycolipid biosynthetic process"/>
    <property type="evidence" value="ECO:0007669"/>
    <property type="project" value="UniProtKB-ARBA"/>
</dbReference>
<keyword evidence="2" id="KW-1003">Cell membrane</keyword>
<keyword evidence="5 7" id="KW-0472">Membrane</keyword>
<evidence type="ECO:0000256" key="7">
    <source>
        <dbReference type="SAM" id="Phobius"/>
    </source>
</evidence>
<evidence type="ECO:0000256" key="1">
    <source>
        <dbReference type="ARBA" id="ARBA00004533"/>
    </source>
</evidence>
<proteinExistence type="predicted"/>
<dbReference type="PANTHER" id="PTHR30606:SF9">
    <property type="entry name" value="LIPID A BIOSYNTHESIS LAUROYLTRANSFERASE"/>
    <property type="match status" value="1"/>
</dbReference>
<dbReference type="eggNOG" id="COG4261">
    <property type="taxonomic scope" value="Bacteria"/>
</dbReference>
<keyword evidence="4 8" id="KW-0808">Transferase</keyword>
<dbReference type="GO" id="GO:0005886">
    <property type="term" value="C:plasma membrane"/>
    <property type="evidence" value="ECO:0007669"/>
    <property type="project" value="UniProtKB-SubCell"/>
</dbReference>
<keyword evidence="7" id="KW-0812">Transmembrane</keyword>
<dbReference type="GO" id="GO:0016746">
    <property type="term" value="F:acyltransferase activity"/>
    <property type="evidence" value="ECO:0007669"/>
    <property type="project" value="UniProtKB-KW"/>
</dbReference>
<sequence length="292" mass="33568">MGNNGKQWSGRSRGGGFGYNFFIFLMRVSGIRGAYAFLSLVVVYFIPFAPRATRAVWFYNRRILGYGRLRAAVKLYAHYYALGQTIIDRVAIGSGMERKYKFEFENYDAFLRVLDGGRGAVIIGAHVGCWGTGAGFFGDYARRMHLVMYDAELRQIKNVMDKHCKQEGYKVIAVNEGGIESILRIKEVLDRKEYVCFQGDRFVEGSPTAKAPFMGREAPFPAGPFAVAGKFRVPVVFYYAMRERGRRYRFIFDIPDGQPMTRDAVLGSYVRSLEAVVRRYPQQWFNFYRFWS</sequence>
<evidence type="ECO:0000256" key="2">
    <source>
        <dbReference type="ARBA" id="ARBA00022475"/>
    </source>
</evidence>
<evidence type="ECO:0000256" key="4">
    <source>
        <dbReference type="ARBA" id="ARBA00022679"/>
    </source>
</evidence>
<keyword evidence="7" id="KW-1133">Transmembrane helix</keyword>
<keyword evidence="3" id="KW-0997">Cell inner membrane</keyword>
<dbReference type="EMBL" id="NFHB01000006">
    <property type="protein sequence ID" value="OUN02943.1"/>
    <property type="molecule type" value="Genomic_DNA"/>
</dbReference>
<accession>A0A1Y3QTG6</accession>